<feature type="region of interest" description="Disordered" evidence="2">
    <location>
        <begin position="667"/>
        <end position="749"/>
    </location>
</feature>
<comment type="caution">
    <text evidence="3">The sequence shown here is derived from an EMBL/GenBank/DDBJ whole genome shotgun (WGS) entry which is preliminary data.</text>
</comment>
<feature type="compositionally biased region" description="Low complexity" evidence="2">
    <location>
        <begin position="739"/>
        <end position="749"/>
    </location>
</feature>
<dbReference type="GO" id="GO:0008270">
    <property type="term" value="F:zinc ion binding"/>
    <property type="evidence" value="ECO:0007669"/>
    <property type="project" value="InterPro"/>
</dbReference>
<feature type="compositionally biased region" description="Polar residues" evidence="2">
    <location>
        <begin position="597"/>
        <end position="610"/>
    </location>
</feature>
<reference evidence="3" key="1">
    <citation type="submission" date="2023-06" db="EMBL/GenBank/DDBJ databases">
        <title>Black Yeasts Isolated from many extreme environments.</title>
        <authorList>
            <person name="Coleine C."/>
            <person name="Stajich J.E."/>
            <person name="Selbmann L."/>
        </authorList>
    </citation>
    <scope>NUCLEOTIDE SEQUENCE</scope>
    <source>
        <strain evidence="3">CCFEE 5200</strain>
    </source>
</reference>
<sequence length="927" mass="100377">MAFDPFILPMDDTMPAYFIYRDSPPGQAYDPAAPPVYFPPKDSDELFDALRLAFPHVKSHTERMRDAMIKFLLEERHAEQMRDSTTIFPDNASTAPSPWLQSWPSISSTGSTSTFSSPETLDLVTPTFGMSPLPHVPQLTRQYSTAPSITATSSGESSPPALEGMTGVFSVSTNDQPKQRIRRKMTEAEKAEYRKRRIVKACDKCATRKRKCNHNQPEMETVAMTKQRVTKSPPTAKSATALSTQRVKQALTDFDNFDFDNSSGTDMPLFDDFSDILQNQMIDFDLDQVNEPYQHMATNVQHATAGRNLQPAIGANSTNSSGVTRLGEIQAQPGHLWSGEDPQHLFTTGSYGRPQESLQSGQLAGSGNRLVWEHLRTGQSSRKHALLMHDTKGRLSKVVDSFGPNATDSFAGTGRHLSQPSLSSTVLRLTGATKAIRAFGRLLKSNGPKRISLQLIYLTTVAEGLVKAHAPRHTAPHMSSKAALSQARTGSTADIDATTLFDDTSRSFRRRQQKSDIISCGDPKDCQPEFLPNPDPISRDTRFDHLGDTWPLEGMSIGDYLRMKTNIDDIDHQMGRGGQALPSCVVIAAKQRWSTPASTASEGLASTSVPAPTGPLLDNSRDPNAPQGRPAFAFGEGTATATSPSTEMYMLRRRIPKALHSIVDRANRTAPTPLLQSRTSPANGGAYPRLDTTSYVGPADSATASSGGEGRQDTAARYAPSPIRATASNRDQGRQAHAPPSLLGSDGSSSSVCDVYVHKKRSTFRNKDHFGPSATASAGNWEWPRSGSQLLCAAVLAVLLLLAFLLNSSSALDIHATVLLVLTPMAVPCDDGKGEDEEATSSRKAFSWHDAMWPGTSGVGLVVRLSGAVVLRFSVFLGGFAGVVEWDWERRDVSTGLADLSIGAVGRRKVVTGDLQATQNGSVQCCS</sequence>
<evidence type="ECO:0000313" key="3">
    <source>
        <dbReference type="EMBL" id="KAK0987445.1"/>
    </source>
</evidence>
<evidence type="ECO:0000256" key="2">
    <source>
        <dbReference type="SAM" id="MobiDB-lite"/>
    </source>
</evidence>
<dbReference type="InterPro" id="IPR001138">
    <property type="entry name" value="Zn2Cys6_DnaBD"/>
</dbReference>
<dbReference type="EMBL" id="JAUJLE010000083">
    <property type="protein sequence ID" value="KAK0987445.1"/>
    <property type="molecule type" value="Genomic_DNA"/>
</dbReference>
<proteinExistence type="predicted"/>
<organism evidence="3 4">
    <name type="scientific">Friedmanniomyces endolithicus</name>
    <dbReference type="NCBI Taxonomy" id="329885"/>
    <lineage>
        <taxon>Eukaryota</taxon>
        <taxon>Fungi</taxon>
        <taxon>Dikarya</taxon>
        <taxon>Ascomycota</taxon>
        <taxon>Pezizomycotina</taxon>
        <taxon>Dothideomycetes</taxon>
        <taxon>Dothideomycetidae</taxon>
        <taxon>Mycosphaerellales</taxon>
        <taxon>Teratosphaeriaceae</taxon>
        <taxon>Friedmanniomyces</taxon>
    </lineage>
</organism>
<evidence type="ECO:0000313" key="4">
    <source>
        <dbReference type="Proteomes" id="UP001175353"/>
    </source>
</evidence>
<keyword evidence="1" id="KW-0539">Nucleus</keyword>
<dbReference type="CDD" id="cd00067">
    <property type="entry name" value="GAL4"/>
    <property type="match status" value="1"/>
</dbReference>
<feature type="region of interest" description="Disordered" evidence="2">
    <location>
        <begin position="597"/>
        <end position="645"/>
    </location>
</feature>
<dbReference type="AlphaFoldDB" id="A0AAN6QTI5"/>
<gene>
    <name evidence="3" type="ORF">LTR91_009927</name>
</gene>
<accession>A0AAN6QTI5</accession>
<name>A0AAN6QTI5_9PEZI</name>
<keyword evidence="4" id="KW-1185">Reference proteome</keyword>
<dbReference type="GO" id="GO:0000981">
    <property type="term" value="F:DNA-binding transcription factor activity, RNA polymerase II-specific"/>
    <property type="evidence" value="ECO:0007669"/>
    <property type="project" value="InterPro"/>
</dbReference>
<evidence type="ECO:0000256" key="1">
    <source>
        <dbReference type="ARBA" id="ARBA00023242"/>
    </source>
</evidence>
<dbReference type="Proteomes" id="UP001175353">
    <property type="component" value="Unassembled WGS sequence"/>
</dbReference>
<feature type="compositionally biased region" description="Low complexity" evidence="2">
    <location>
        <begin position="631"/>
        <end position="642"/>
    </location>
</feature>
<protein>
    <submittedName>
        <fullName evidence="3">Uncharacterized protein</fullName>
    </submittedName>
</protein>